<dbReference type="GO" id="GO:0016746">
    <property type="term" value="F:acyltransferase activity"/>
    <property type="evidence" value="ECO:0007669"/>
    <property type="project" value="UniProtKB-KW"/>
</dbReference>
<reference evidence="3" key="1">
    <citation type="journal article" date="2019" name="Int. J. Syst. Evol. Microbiol.">
        <title>The Global Catalogue of Microorganisms (GCM) 10K type strain sequencing project: providing services to taxonomists for standard genome sequencing and annotation.</title>
        <authorList>
            <consortium name="The Broad Institute Genomics Platform"/>
            <consortium name="The Broad Institute Genome Sequencing Center for Infectious Disease"/>
            <person name="Wu L."/>
            <person name="Ma J."/>
        </authorList>
    </citation>
    <scope>NUCLEOTIDE SEQUENCE [LARGE SCALE GENOMIC DNA]</scope>
    <source>
        <strain evidence="3">CCUG 49571</strain>
    </source>
</reference>
<evidence type="ECO:0000259" key="1">
    <source>
        <dbReference type="PROSITE" id="PS51186"/>
    </source>
</evidence>
<dbReference type="InterPro" id="IPR051531">
    <property type="entry name" value="N-acetyltransferase"/>
</dbReference>
<comment type="caution">
    <text evidence="2">The sequence shown here is derived from an EMBL/GenBank/DDBJ whole genome shotgun (WGS) entry which is preliminary data.</text>
</comment>
<keyword evidence="2" id="KW-0808">Transferase</keyword>
<name>A0ABV9FFS8_9BACL</name>
<feature type="domain" description="N-acetyltransferase" evidence="1">
    <location>
        <begin position="3"/>
        <end position="149"/>
    </location>
</feature>
<dbReference type="InterPro" id="IPR000182">
    <property type="entry name" value="GNAT_dom"/>
</dbReference>
<accession>A0ABV9FFS8</accession>
<proteinExistence type="predicted"/>
<dbReference type="PROSITE" id="PS51186">
    <property type="entry name" value="GNAT"/>
    <property type="match status" value="1"/>
</dbReference>
<keyword evidence="2" id="KW-0012">Acyltransferase</keyword>
<dbReference type="Gene3D" id="3.40.630.30">
    <property type="match status" value="1"/>
</dbReference>
<dbReference type="RefSeq" id="WP_378100232.1">
    <property type="nucleotide sequence ID" value="NZ_JBHSEP010000019.1"/>
</dbReference>
<dbReference type="PANTHER" id="PTHR43792:SF1">
    <property type="entry name" value="N-ACETYLTRANSFERASE DOMAIN-CONTAINING PROTEIN"/>
    <property type="match status" value="1"/>
</dbReference>
<dbReference type="SUPFAM" id="SSF55729">
    <property type="entry name" value="Acyl-CoA N-acyltransferases (Nat)"/>
    <property type="match status" value="1"/>
</dbReference>
<dbReference type="EC" id="2.3.-.-" evidence="2"/>
<dbReference type="InterPro" id="IPR016181">
    <property type="entry name" value="Acyl_CoA_acyltransferase"/>
</dbReference>
<evidence type="ECO:0000313" key="2">
    <source>
        <dbReference type="EMBL" id="MFC4600810.1"/>
    </source>
</evidence>
<dbReference type="Pfam" id="PF13302">
    <property type="entry name" value="Acetyltransf_3"/>
    <property type="match status" value="1"/>
</dbReference>
<dbReference type="PANTHER" id="PTHR43792">
    <property type="entry name" value="GNAT FAMILY, PUTATIVE (AFU_ORTHOLOGUE AFUA_3G00765)-RELATED-RELATED"/>
    <property type="match status" value="1"/>
</dbReference>
<sequence>MELNFKHTTQELINHIKIWHEDEETKKRIAIEDIDKFYSYVKSRLDYFIWIVNEDGELIGELCVELISYRRAAISYIINPSKRKQGYCIRMLKEMINLKELSYIEYFEAWVDSDNHPSIKCLEQSGFTRQNQDQEDNNLLHYVLKIPSN</sequence>
<organism evidence="2 3">
    <name type="scientific">Cohnella hongkongensis</name>
    <dbReference type="NCBI Taxonomy" id="178337"/>
    <lineage>
        <taxon>Bacteria</taxon>
        <taxon>Bacillati</taxon>
        <taxon>Bacillota</taxon>
        <taxon>Bacilli</taxon>
        <taxon>Bacillales</taxon>
        <taxon>Paenibacillaceae</taxon>
        <taxon>Cohnella</taxon>
    </lineage>
</organism>
<keyword evidence="3" id="KW-1185">Reference proteome</keyword>
<dbReference type="Proteomes" id="UP001596028">
    <property type="component" value="Unassembled WGS sequence"/>
</dbReference>
<evidence type="ECO:0000313" key="3">
    <source>
        <dbReference type="Proteomes" id="UP001596028"/>
    </source>
</evidence>
<dbReference type="EMBL" id="JBHSEP010000019">
    <property type="protein sequence ID" value="MFC4600810.1"/>
    <property type="molecule type" value="Genomic_DNA"/>
</dbReference>
<gene>
    <name evidence="2" type="ORF">ACFO3S_21375</name>
</gene>
<protein>
    <submittedName>
        <fullName evidence="2">GNAT family N-acetyltransferase</fullName>
        <ecNumber evidence="2">2.3.-.-</ecNumber>
    </submittedName>
</protein>